<keyword evidence="1" id="KW-0812">Transmembrane</keyword>
<accession>A0ABS7YDG9</accession>
<dbReference type="EMBL" id="JAHYBX010000007">
    <property type="protein sequence ID" value="MCA1857413.1"/>
    <property type="molecule type" value="Genomic_DNA"/>
</dbReference>
<keyword evidence="3" id="KW-1185">Reference proteome</keyword>
<dbReference type="RefSeq" id="WP_225239632.1">
    <property type="nucleotide sequence ID" value="NZ_JAHYBX010000007.1"/>
</dbReference>
<evidence type="ECO:0000256" key="1">
    <source>
        <dbReference type="SAM" id="Phobius"/>
    </source>
</evidence>
<dbReference type="Proteomes" id="UP001198602">
    <property type="component" value="Unassembled WGS sequence"/>
</dbReference>
<sequence length="240" mass="27102">MNDVVLQQLAQEIVKQTVISSWPYYLVLVFFSFIGATLSPFFKARFTKRGEVSATKAETTEILRQLKEATAATKSVELSLAQGDWIQRERNTLKRLKLEQLIVAAYAISDWTSNDSKQALSGEPPVDICPINEFVMLATLYFPELKEKTKAVEERYRIAMIEGGPTRIKVLKLTAEIDALRQNSEAELHRAAVESRLNIQQAEQPGFIQRAMYLHVAVEELAQAAHELMEHLTARPAATR</sequence>
<keyword evidence="1" id="KW-1133">Transmembrane helix</keyword>
<feature type="transmembrane region" description="Helical" evidence="1">
    <location>
        <begin position="22"/>
        <end position="42"/>
    </location>
</feature>
<evidence type="ECO:0000313" key="3">
    <source>
        <dbReference type="Proteomes" id="UP001198602"/>
    </source>
</evidence>
<organism evidence="2 3">
    <name type="scientific">Massilia hydrophila</name>
    <dbReference type="NCBI Taxonomy" id="3044279"/>
    <lineage>
        <taxon>Bacteria</taxon>
        <taxon>Pseudomonadati</taxon>
        <taxon>Pseudomonadota</taxon>
        <taxon>Betaproteobacteria</taxon>
        <taxon>Burkholderiales</taxon>
        <taxon>Oxalobacteraceae</taxon>
        <taxon>Telluria group</taxon>
        <taxon>Massilia</taxon>
    </lineage>
</organism>
<reference evidence="2 3" key="1">
    <citation type="submission" date="2021-07" db="EMBL/GenBank/DDBJ databases">
        <title>Characterization of Violacein-producing bacteria and related species.</title>
        <authorList>
            <person name="Wilson H.S."/>
            <person name="De Leon M.E."/>
        </authorList>
    </citation>
    <scope>NUCLEOTIDE SEQUENCE [LARGE SCALE GENOMIC DNA]</scope>
    <source>
        <strain evidence="2 3">HSC-2F05</strain>
    </source>
</reference>
<protein>
    <submittedName>
        <fullName evidence="2">Uncharacterized protein</fullName>
    </submittedName>
</protein>
<keyword evidence="1" id="KW-0472">Membrane</keyword>
<evidence type="ECO:0000313" key="2">
    <source>
        <dbReference type="EMBL" id="MCA1857413.1"/>
    </source>
</evidence>
<comment type="caution">
    <text evidence="2">The sequence shown here is derived from an EMBL/GenBank/DDBJ whole genome shotgun (WGS) entry which is preliminary data.</text>
</comment>
<proteinExistence type="predicted"/>
<gene>
    <name evidence="2" type="ORF">LE190_15985</name>
</gene>
<name>A0ABS7YDG9_9BURK</name>